<dbReference type="Gene3D" id="3.30.420.10">
    <property type="entry name" value="Ribonuclease H-like superfamily/Ribonuclease H"/>
    <property type="match status" value="1"/>
</dbReference>
<dbReference type="InterPro" id="IPR054362">
    <property type="entry name" value="Exu_RNase_H-like"/>
</dbReference>
<proteinExistence type="predicted"/>
<dbReference type="InterPro" id="IPR012337">
    <property type="entry name" value="RNaseH-like_sf"/>
</dbReference>
<protein>
    <recommendedName>
        <fullName evidence="1">Exonuclease domain-containing protein</fullName>
    </recommendedName>
</protein>
<evidence type="ECO:0000259" key="1">
    <source>
        <dbReference type="SMART" id="SM00479"/>
    </source>
</evidence>
<dbReference type="Proteomes" id="UP001152759">
    <property type="component" value="Chromosome 4"/>
</dbReference>
<reference evidence="2" key="1">
    <citation type="submission" date="2021-12" db="EMBL/GenBank/DDBJ databases">
        <authorList>
            <person name="King R."/>
        </authorList>
    </citation>
    <scope>NUCLEOTIDE SEQUENCE</scope>
</reference>
<dbReference type="GO" id="GO:0045004">
    <property type="term" value="P:DNA replication proofreading"/>
    <property type="evidence" value="ECO:0007669"/>
    <property type="project" value="TreeGrafter"/>
</dbReference>
<organism evidence="2 3">
    <name type="scientific">Bemisia tabaci</name>
    <name type="common">Sweetpotato whitefly</name>
    <name type="synonym">Aleurodes tabaci</name>
    <dbReference type="NCBI Taxonomy" id="7038"/>
    <lineage>
        <taxon>Eukaryota</taxon>
        <taxon>Metazoa</taxon>
        <taxon>Ecdysozoa</taxon>
        <taxon>Arthropoda</taxon>
        <taxon>Hexapoda</taxon>
        <taxon>Insecta</taxon>
        <taxon>Pterygota</taxon>
        <taxon>Neoptera</taxon>
        <taxon>Paraneoptera</taxon>
        <taxon>Hemiptera</taxon>
        <taxon>Sternorrhyncha</taxon>
        <taxon>Aleyrodoidea</taxon>
        <taxon>Aleyrodidae</taxon>
        <taxon>Aleyrodinae</taxon>
        <taxon>Bemisia</taxon>
    </lineage>
</organism>
<sequence>MDRDNVVMSRDFAPVFFDLERTGHRAGDEIIRIGAINKDNIFCRYILPKNDIPAVASVLTGLRKVDGKLHLRGEVKETTTLKEALQDFLKYLRQFNKPVIMIGHNCLHLDCRFLLNSLRQYRLLGQFTRIVQGFTDSVPLLKKYLPGRPSFNLKHLAVDILSQNSNLETQETHTDATTLIHIFRKYKVTSSQIFKFSSSVKDVLKREDRRKIAKKDLLCADSSRFKSAYYRLCAEKKTEQGETSRV</sequence>
<evidence type="ECO:0000313" key="3">
    <source>
        <dbReference type="Proteomes" id="UP001152759"/>
    </source>
</evidence>
<dbReference type="SUPFAM" id="SSF53098">
    <property type="entry name" value="Ribonuclease H-like"/>
    <property type="match status" value="1"/>
</dbReference>
<dbReference type="PANTHER" id="PTHR30231:SF41">
    <property type="entry name" value="DNA POLYMERASE III SUBUNIT EPSILON"/>
    <property type="match status" value="1"/>
</dbReference>
<dbReference type="GO" id="GO:0008408">
    <property type="term" value="F:3'-5' exonuclease activity"/>
    <property type="evidence" value="ECO:0007669"/>
    <property type="project" value="TreeGrafter"/>
</dbReference>
<accession>A0A9P0F4D4</accession>
<dbReference type="EMBL" id="OU963865">
    <property type="protein sequence ID" value="CAH0388464.1"/>
    <property type="molecule type" value="Genomic_DNA"/>
</dbReference>
<dbReference type="AlphaFoldDB" id="A0A9P0F4D4"/>
<dbReference type="CDD" id="cd06127">
    <property type="entry name" value="DEDDh"/>
    <property type="match status" value="1"/>
</dbReference>
<dbReference type="SMART" id="SM00479">
    <property type="entry name" value="EXOIII"/>
    <property type="match status" value="1"/>
</dbReference>
<dbReference type="InterPro" id="IPR036397">
    <property type="entry name" value="RNaseH_sf"/>
</dbReference>
<dbReference type="Pfam" id="PF22123">
    <property type="entry name" value="Exu_RNase_H_like"/>
    <property type="match status" value="1"/>
</dbReference>
<name>A0A9P0F4D4_BEMTA</name>
<keyword evidence="3" id="KW-1185">Reference proteome</keyword>
<dbReference type="GO" id="GO:0005829">
    <property type="term" value="C:cytosol"/>
    <property type="evidence" value="ECO:0007669"/>
    <property type="project" value="TreeGrafter"/>
</dbReference>
<gene>
    <name evidence="2" type="ORF">BEMITA_LOCUS7376</name>
</gene>
<evidence type="ECO:0000313" key="2">
    <source>
        <dbReference type="EMBL" id="CAH0388464.1"/>
    </source>
</evidence>
<dbReference type="InterPro" id="IPR013520">
    <property type="entry name" value="Ribonucl_H"/>
</dbReference>
<dbReference type="GO" id="GO:0003676">
    <property type="term" value="F:nucleic acid binding"/>
    <property type="evidence" value="ECO:0007669"/>
    <property type="project" value="InterPro"/>
</dbReference>
<dbReference type="PANTHER" id="PTHR30231">
    <property type="entry name" value="DNA POLYMERASE III SUBUNIT EPSILON"/>
    <property type="match status" value="1"/>
</dbReference>
<feature type="domain" description="Exonuclease" evidence="1">
    <location>
        <begin position="13"/>
        <end position="192"/>
    </location>
</feature>